<evidence type="ECO:0000313" key="1">
    <source>
        <dbReference type="EMBL" id="MCT4332237.1"/>
    </source>
</evidence>
<evidence type="ECO:0000313" key="2">
    <source>
        <dbReference type="Proteomes" id="UP001320702"/>
    </source>
</evidence>
<comment type="caution">
    <text evidence="1">The sequence shown here is derived from an EMBL/GenBank/DDBJ whole genome shotgun (WGS) entry which is preliminary data.</text>
</comment>
<dbReference type="Proteomes" id="UP001320702">
    <property type="component" value="Unassembled WGS sequence"/>
</dbReference>
<dbReference type="InterPro" id="IPR007833">
    <property type="entry name" value="Capsule_polysaccharide_synth"/>
</dbReference>
<name>A0ABT2K6T5_9RHOB</name>
<protein>
    <submittedName>
        <fullName evidence="1">Capsule biosynthesis protein CapA</fullName>
    </submittedName>
</protein>
<sequence>MLHQTVPVGTQKNDDPPSDRVFLLLQGPHGPFFDQLGRLLRDAGASVWRCGFNAGDEFFWSDKAHYIRHEGSMQDWPAHLDRILVEKGVTDIVLYGDVRPIHDIARSATQDDDLRLHVFEEGYLRPYWISYERGGSNGHSPMLRIPLSQMRAALRDSGNEIHRPPAHWGDMRHHKFYGALYHFLVLVANGGYRRYQGHRAISVAQEFRLNLRRFLMSPLYNLTTRLQWRKCRLAGWPYSLVPMQLEHDSNFLGHSAFSSNAQFIDTVVAEFARSAPRHHHLIFKAHPLEDGRAGNRSSVRAAAARFGVAGRVHYLRGGKLAAQLAHAKSVITVNSTAAQQALWRGIPVKALGRAIYAKPGIIADQSLADFFADPQPPDPGAYRVLRDYLLQTSQIPGGFYSQRSRAHALRLVADLILQAEDPYEALAQGRVAHRHQIFDLGA</sequence>
<gene>
    <name evidence="1" type="ORF">MU516_05055</name>
</gene>
<dbReference type="EMBL" id="JANAVZ010000002">
    <property type="protein sequence ID" value="MCT4332237.1"/>
    <property type="molecule type" value="Genomic_DNA"/>
</dbReference>
<organism evidence="1 2">
    <name type="scientific">Paracoccus maritimus</name>
    <dbReference type="NCBI Taxonomy" id="2933292"/>
    <lineage>
        <taxon>Bacteria</taxon>
        <taxon>Pseudomonadati</taxon>
        <taxon>Pseudomonadota</taxon>
        <taxon>Alphaproteobacteria</taxon>
        <taxon>Rhodobacterales</taxon>
        <taxon>Paracoccaceae</taxon>
        <taxon>Paracoccus</taxon>
    </lineage>
</organism>
<dbReference type="RefSeq" id="WP_260276139.1">
    <property type="nucleotide sequence ID" value="NZ_JANAVZ010000002.1"/>
</dbReference>
<proteinExistence type="predicted"/>
<reference evidence="1 2" key="1">
    <citation type="submission" date="2022-04" db="EMBL/GenBank/DDBJ databases">
        <title>Paracoccus sp. YLB-12 draft genome sequence.</title>
        <authorList>
            <person name="Yu L."/>
        </authorList>
    </citation>
    <scope>NUCLEOTIDE SEQUENCE [LARGE SCALE GENOMIC DNA]</scope>
    <source>
        <strain evidence="1 2">YLB-12</strain>
    </source>
</reference>
<accession>A0ABT2K6T5</accession>
<keyword evidence="2" id="KW-1185">Reference proteome</keyword>
<dbReference type="Pfam" id="PF05159">
    <property type="entry name" value="Capsule_synth"/>
    <property type="match status" value="1"/>
</dbReference>